<evidence type="ECO:0000313" key="2">
    <source>
        <dbReference type="Proteomes" id="UP001204772"/>
    </source>
</evidence>
<dbReference type="RefSeq" id="WP_253527494.1">
    <property type="nucleotide sequence ID" value="NZ_JAMZEL010000003.1"/>
</dbReference>
<keyword evidence="2" id="KW-1185">Reference proteome</keyword>
<protein>
    <submittedName>
        <fullName evidence="1">Uncharacterized protein</fullName>
    </submittedName>
</protein>
<sequence>MAINFEFSKQNSSHFGKVIGTPNKFLIGRETVYQGNSGLFNVTISPGLSYKPEDYEAEFGFWAYFITPTAMCESQGSFFCLNTYDRAKFTFSFMQYAAHVPNGDFVIFLRKLLGLDLAREYFPRLQLKEGKIHYLNTNGTLSSLEPAPGAEENTALMKYLNPSLDEIEFQELITAARFVHWAMNDPAHRKLQVEVAISLFKNNMAGYARQYNLDGVLDEICLVICDIRHQGRARSSHIISALNTNGNTQKALQNLLELGRVHYPERIKTLKTKLQELKANGHLGTKKYHLATKDFVNL</sequence>
<dbReference type="EMBL" id="JAMZEL010000003">
    <property type="protein sequence ID" value="MCP1382994.1"/>
    <property type="molecule type" value="Genomic_DNA"/>
</dbReference>
<dbReference type="Proteomes" id="UP001204772">
    <property type="component" value="Unassembled WGS sequence"/>
</dbReference>
<evidence type="ECO:0000313" key="1">
    <source>
        <dbReference type="EMBL" id="MCP1382994.1"/>
    </source>
</evidence>
<organism evidence="1 2">
    <name type="scientific">Runella salmonicolor</name>
    <dbReference type="NCBI Taxonomy" id="2950278"/>
    <lineage>
        <taxon>Bacteria</taxon>
        <taxon>Pseudomonadati</taxon>
        <taxon>Bacteroidota</taxon>
        <taxon>Cytophagia</taxon>
        <taxon>Cytophagales</taxon>
        <taxon>Spirosomataceae</taxon>
        <taxon>Runella</taxon>
    </lineage>
</organism>
<accession>A0ABT1FML8</accession>
<reference evidence="1 2" key="1">
    <citation type="submission" date="2022-06" db="EMBL/GenBank/DDBJ databases">
        <title>Runella sp. S5 genome sequencing.</title>
        <authorList>
            <person name="Park S."/>
        </authorList>
    </citation>
    <scope>NUCLEOTIDE SEQUENCE [LARGE SCALE GENOMIC DNA]</scope>
    <source>
        <strain evidence="1 2">S5</strain>
    </source>
</reference>
<comment type="caution">
    <text evidence="1">The sequence shown here is derived from an EMBL/GenBank/DDBJ whole genome shotgun (WGS) entry which is preliminary data.</text>
</comment>
<name>A0ABT1FML8_9BACT</name>
<proteinExistence type="predicted"/>
<gene>
    <name evidence="1" type="ORF">NCI00_11185</name>
</gene>